<organism evidence="2 3">
    <name type="scientific">Camelina sativa</name>
    <name type="common">False flax</name>
    <name type="synonym">Myagrum sativum</name>
    <dbReference type="NCBI Taxonomy" id="90675"/>
    <lineage>
        <taxon>Eukaryota</taxon>
        <taxon>Viridiplantae</taxon>
        <taxon>Streptophyta</taxon>
        <taxon>Embryophyta</taxon>
        <taxon>Tracheophyta</taxon>
        <taxon>Spermatophyta</taxon>
        <taxon>Magnoliopsida</taxon>
        <taxon>eudicotyledons</taxon>
        <taxon>Gunneridae</taxon>
        <taxon>Pentapetalae</taxon>
        <taxon>rosids</taxon>
        <taxon>malvids</taxon>
        <taxon>Brassicales</taxon>
        <taxon>Brassicaceae</taxon>
        <taxon>Camelineae</taxon>
        <taxon>Camelina</taxon>
    </lineage>
</organism>
<reference evidence="2" key="1">
    <citation type="journal article" date="2014" name="Nat. Commun.">
        <title>The emerging biofuel crop Camelina sativa retains a highly undifferentiated hexaploid genome structure.</title>
        <authorList>
            <person name="Kagale S."/>
            <person name="Koh C."/>
            <person name="Nixon J."/>
            <person name="Bollina V."/>
            <person name="Clarke W.E."/>
            <person name="Tuteja R."/>
            <person name="Spillane C."/>
            <person name="Robinson S.J."/>
            <person name="Links M.G."/>
            <person name="Clarke C."/>
            <person name="Higgins E.E."/>
            <person name="Huebert T."/>
            <person name="Sharpe A.G."/>
            <person name="Parkin I.A."/>
        </authorList>
    </citation>
    <scope>NUCLEOTIDE SEQUENCE [LARGE SCALE GENOMIC DNA]</scope>
    <source>
        <strain evidence="2">cv. DH55</strain>
    </source>
</reference>
<evidence type="ECO:0000313" key="3">
    <source>
        <dbReference type="RefSeq" id="XP_019085385.1"/>
    </source>
</evidence>
<dbReference type="GeneID" id="109126335"/>
<dbReference type="Proteomes" id="UP000694864">
    <property type="component" value="Chromosome 9"/>
</dbReference>
<dbReference type="InterPro" id="IPR013103">
    <property type="entry name" value="RVT_2"/>
</dbReference>
<proteinExistence type="predicted"/>
<gene>
    <name evidence="3" type="primary">LOC109126335</name>
</gene>
<protein>
    <submittedName>
        <fullName evidence="3">Uncharacterized protein LOC109126335</fullName>
    </submittedName>
</protein>
<name>A0ABM1QF47_CAMSA</name>
<keyword evidence="2" id="KW-1185">Reference proteome</keyword>
<dbReference type="InterPro" id="IPR036815">
    <property type="entry name" value="14-3-3_dom_sf"/>
</dbReference>
<accession>A0ABM1QF47</accession>
<dbReference type="RefSeq" id="XP_019085385.1">
    <property type="nucleotide sequence ID" value="XM_019229840.1"/>
</dbReference>
<evidence type="ECO:0000313" key="2">
    <source>
        <dbReference type="Proteomes" id="UP000694864"/>
    </source>
</evidence>
<evidence type="ECO:0000259" key="1">
    <source>
        <dbReference type="Pfam" id="PF07727"/>
    </source>
</evidence>
<dbReference type="Gene3D" id="1.20.190.20">
    <property type="entry name" value="14-3-3 domain"/>
    <property type="match status" value="1"/>
</dbReference>
<reference evidence="3" key="2">
    <citation type="submission" date="2025-08" db="UniProtKB">
        <authorList>
            <consortium name="RefSeq"/>
        </authorList>
    </citation>
    <scope>IDENTIFICATION</scope>
    <source>
        <tissue evidence="3">Leaf</tissue>
    </source>
</reference>
<dbReference type="SUPFAM" id="SSF48445">
    <property type="entry name" value="14-3-3 protein"/>
    <property type="match status" value="1"/>
</dbReference>
<dbReference type="Pfam" id="PF07727">
    <property type="entry name" value="RVT_2"/>
    <property type="match status" value="1"/>
</dbReference>
<sequence>MSTESSREENVYKAKLAEQAERYEEMVEFMEKVAKTVDVEELSIKEWNNVMTKEVDALEVNKTGELVDLPPNKVAIGCQWIYKTKYSSHGTIDRYKARLVDLGNNQAEEKDYKETFAPIVHMKI</sequence>
<feature type="domain" description="Reverse transcriptase Ty1/copia-type" evidence="1">
    <location>
        <begin position="61"/>
        <end position="123"/>
    </location>
</feature>